<dbReference type="Proteomes" id="UP001285263">
    <property type="component" value="Unassembled WGS sequence"/>
</dbReference>
<evidence type="ECO:0000313" key="2">
    <source>
        <dbReference type="Proteomes" id="UP001285263"/>
    </source>
</evidence>
<accession>A0ABU5DBY6</accession>
<dbReference type="Pfam" id="PF07277">
    <property type="entry name" value="SapC"/>
    <property type="match status" value="1"/>
</dbReference>
<dbReference type="RefSeq" id="WP_320421710.1">
    <property type="nucleotide sequence ID" value="NZ_JAXCLA010000002.1"/>
</dbReference>
<evidence type="ECO:0000313" key="1">
    <source>
        <dbReference type="EMBL" id="MDY0743794.1"/>
    </source>
</evidence>
<proteinExistence type="predicted"/>
<reference evidence="1 2" key="1">
    <citation type="submission" date="2023-11" db="EMBL/GenBank/DDBJ databases">
        <title>Paucibacter sp. nov., isolated from fresh soil in Korea.</title>
        <authorList>
            <person name="Le N.T.T."/>
        </authorList>
    </citation>
    <scope>NUCLEOTIDE SEQUENCE [LARGE SCALE GENOMIC DNA]</scope>
    <source>
        <strain evidence="1 2">R3-3</strain>
    </source>
</reference>
<dbReference type="InterPro" id="IPR010836">
    <property type="entry name" value="SapC"/>
</dbReference>
<organism evidence="1 2">
    <name type="scientific">Roseateles agri</name>
    <dbReference type="NCBI Taxonomy" id="3098619"/>
    <lineage>
        <taxon>Bacteria</taxon>
        <taxon>Pseudomonadati</taxon>
        <taxon>Pseudomonadota</taxon>
        <taxon>Betaproteobacteria</taxon>
        <taxon>Burkholderiales</taxon>
        <taxon>Sphaerotilaceae</taxon>
        <taxon>Roseateles</taxon>
    </lineage>
</organism>
<sequence>MSNPPLYGNLVPLDRVGHKNLRLRTDALVTSRAATQNSLFLTVVEFADACKEFPVVFVRVNDQSSADGKMIVAPLAVTSLKKDINLFVDGDKWKGNYVPAYLRRYPFAMARIDGQDQLAVCYDEQWHGFSQTEGTALFAADGQPTEFLLNARTFLENFETEAERTRLICEQIVDAGLLQDMRFEATLPDGEKMEVEGFLAVDEKKMGELPDDKVVQLFRSGILSLIEMHRVSMGNMNRLANMHAAAKAAKV</sequence>
<comment type="caution">
    <text evidence="1">The sequence shown here is derived from an EMBL/GenBank/DDBJ whole genome shotgun (WGS) entry which is preliminary data.</text>
</comment>
<keyword evidence="2" id="KW-1185">Reference proteome</keyword>
<name>A0ABU5DBY6_9BURK</name>
<protein>
    <submittedName>
        <fullName evidence="1">SapC family protein</fullName>
    </submittedName>
</protein>
<dbReference type="EMBL" id="JAXCLA010000002">
    <property type="protein sequence ID" value="MDY0743794.1"/>
    <property type="molecule type" value="Genomic_DNA"/>
</dbReference>
<gene>
    <name evidence="1" type="ORF">SNE35_04725</name>
</gene>